<organism evidence="1 2">
    <name type="scientific">Hymenobacter polaris</name>
    <dbReference type="NCBI Taxonomy" id="2682546"/>
    <lineage>
        <taxon>Bacteria</taxon>
        <taxon>Pseudomonadati</taxon>
        <taxon>Bacteroidota</taxon>
        <taxon>Cytophagia</taxon>
        <taxon>Cytophagales</taxon>
        <taxon>Hymenobacteraceae</taxon>
        <taxon>Hymenobacter</taxon>
    </lineage>
</organism>
<name>A0A7Y0ABN0_9BACT</name>
<comment type="caution">
    <text evidence="1">The sequence shown here is derived from an EMBL/GenBank/DDBJ whole genome shotgun (WGS) entry which is preliminary data.</text>
</comment>
<accession>A0A7Y0ABN0</accession>
<evidence type="ECO:0000313" key="2">
    <source>
        <dbReference type="Proteomes" id="UP000559626"/>
    </source>
</evidence>
<proteinExistence type="predicted"/>
<sequence>MPPLPAPPPPTFTSYYDQWLGEQSRQMDLRTGQRLSKVYLDSLANTLAVLLEFSQATGHELTLLGMTKAFYQRGQECFFQQRGQGLNTFGKHSWGFKTFLAWCKDNGLEVSSKWHKLEAPDEPTGTDALTQAELLAIAALDFYTAEARELVCQGFASFDEQASQQPRRRGQRRSQVADYRVPERLRTLERARDKFLHAPTWACASPMLTAWPRASWTTCTTSCASRPARPRRCA</sequence>
<keyword evidence="2" id="KW-1185">Reference proteome</keyword>
<evidence type="ECO:0000313" key="1">
    <source>
        <dbReference type="EMBL" id="NML64343.1"/>
    </source>
</evidence>
<reference evidence="1 2" key="1">
    <citation type="submission" date="2020-04" db="EMBL/GenBank/DDBJ databases">
        <title>Hymenobacter polaris sp. nov., isolated from Arctic soil.</title>
        <authorList>
            <person name="Dahal R.H."/>
        </authorList>
    </citation>
    <scope>NUCLEOTIDE SEQUENCE [LARGE SCALE GENOMIC DNA]</scope>
    <source>
        <strain evidence="1 2">RP-2-7</strain>
    </source>
</reference>
<dbReference type="Proteomes" id="UP000559626">
    <property type="component" value="Unassembled WGS sequence"/>
</dbReference>
<dbReference type="AlphaFoldDB" id="A0A7Y0ABN0"/>
<dbReference type="RefSeq" id="WP_169529649.1">
    <property type="nucleotide sequence ID" value="NZ_JABBGH010000001.1"/>
</dbReference>
<gene>
    <name evidence="1" type="ORF">HHL22_03910</name>
</gene>
<dbReference type="EMBL" id="JABBGH010000001">
    <property type="protein sequence ID" value="NML64343.1"/>
    <property type="molecule type" value="Genomic_DNA"/>
</dbReference>
<evidence type="ECO:0008006" key="3">
    <source>
        <dbReference type="Google" id="ProtNLM"/>
    </source>
</evidence>
<protein>
    <recommendedName>
        <fullName evidence="3">Phage integrase SAM-like domain-containing protein</fullName>
    </recommendedName>
</protein>